<feature type="domain" description="Metallo-beta-lactamase" evidence="5">
    <location>
        <begin position="12"/>
        <end position="192"/>
    </location>
</feature>
<comment type="cofactor">
    <cofactor evidence="1">
        <name>Zn(2+)</name>
        <dbReference type="ChEBI" id="CHEBI:29105"/>
    </cofactor>
</comment>
<dbReference type="AlphaFoldDB" id="A0A561DST5"/>
<accession>A0A561DST5</accession>
<dbReference type="InterPro" id="IPR036866">
    <property type="entry name" value="RibonucZ/Hydroxyglut_hydro"/>
</dbReference>
<evidence type="ECO:0000313" key="7">
    <source>
        <dbReference type="Proteomes" id="UP000319671"/>
    </source>
</evidence>
<sequence>MKWQQIPLGPLQTNCYIVENPDKTCLIIDPGEEGKKLIHLLSQRKLKPIAILLTHAHFDHIGAIDVVRETYKIPVYIHKQEEKWLEDPRLNGSQLFMQIEPIMVNPADHIIHNEGNMKIGEFSFHVFHTPGHSPGSVSYYFEENDVVISGDALFQGGIGRTDLPGGNSGQLLKSIHDKLLSLPEETYVLSGHGPVTTIGEEMDSNPFLNGF</sequence>
<evidence type="ECO:0000256" key="4">
    <source>
        <dbReference type="ARBA" id="ARBA00022833"/>
    </source>
</evidence>
<evidence type="ECO:0000313" key="6">
    <source>
        <dbReference type="EMBL" id="TWE06433.1"/>
    </source>
</evidence>
<keyword evidence="2" id="KW-0479">Metal-binding</keyword>
<dbReference type="Proteomes" id="UP000319671">
    <property type="component" value="Unassembled WGS sequence"/>
</dbReference>
<comment type="caution">
    <text evidence="6">The sequence shown here is derived from an EMBL/GenBank/DDBJ whole genome shotgun (WGS) entry which is preliminary data.</text>
</comment>
<dbReference type="Gene3D" id="3.60.15.10">
    <property type="entry name" value="Ribonuclease Z/Hydroxyacylglutathione hydrolase-like"/>
    <property type="match status" value="1"/>
</dbReference>
<dbReference type="PANTHER" id="PTHR46233">
    <property type="entry name" value="HYDROXYACYLGLUTATHIONE HYDROLASE GLOC"/>
    <property type="match status" value="1"/>
</dbReference>
<dbReference type="PANTHER" id="PTHR46233:SF3">
    <property type="entry name" value="HYDROXYACYLGLUTATHIONE HYDROLASE GLOC"/>
    <property type="match status" value="1"/>
</dbReference>
<dbReference type="EMBL" id="VIVN01000002">
    <property type="protein sequence ID" value="TWE06433.1"/>
    <property type="molecule type" value="Genomic_DNA"/>
</dbReference>
<dbReference type="SMART" id="SM00849">
    <property type="entry name" value="Lactamase_B"/>
    <property type="match status" value="1"/>
</dbReference>
<evidence type="ECO:0000256" key="1">
    <source>
        <dbReference type="ARBA" id="ARBA00001947"/>
    </source>
</evidence>
<dbReference type="InterPro" id="IPR051453">
    <property type="entry name" value="MBL_Glyoxalase_II"/>
</dbReference>
<dbReference type="GO" id="GO:0046872">
    <property type="term" value="F:metal ion binding"/>
    <property type="evidence" value="ECO:0007669"/>
    <property type="project" value="UniProtKB-KW"/>
</dbReference>
<evidence type="ECO:0000256" key="3">
    <source>
        <dbReference type="ARBA" id="ARBA00022801"/>
    </source>
</evidence>
<evidence type="ECO:0000259" key="5">
    <source>
        <dbReference type="SMART" id="SM00849"/>
    </source>
</evidence>
<dbReference type="SUPFAM" id="SSF56281">
    <property type="entry name" value="Metallo-hydrolase/oxidoreductase"/>
    <property type="match status" value="1"/>
</dbReference>
<dbReference type="RefSeq" id="WP_144563181.1">
    <property type="nucleotide sequence ID" value="NZ_VIVN01000002.1"/>
</dbReference>
<dbReference type="Pfam" id="PF00753">
    <property type="entry name" value="Lactamase_B"/>
    <property type="match status" value="1"/>
</dbReference>
<keyword evidence="3 6" id="KW-0378">Hydrolase</keyword>
<reference evidence="6 7" key="1">
    <citation type="submission" date="2019-06" db="EMBL/GenBank/DDBJ databases">
        <title>Sorghum-associated microbial communities from plants grown in Nebraska, USA.</title>
        <authorList>
            <person name="Schachtman D."/>
        </authorList>
    </citation>
    <scope>NUCLEOTIDE SEQUENCE [LARGE SCALE GENOMIC DNA]</scope>
    <source>
        <strain evidence="6 7">2482</strain>
    </source>
</reference>
<protein>
    <submittedName>
        <fullName evidence="6">Glyoxylase-like metal-dependent hydrolase (Beta-lactamase superfamily II)</fullName>
    </submittedName>
</protein>
<dbReference type="InterPro" id="IPR001279">
    <property type="entry name" value="Metallo-B-lactamas"/>
</dbReference>
<dbReference type="CDD" id="cd06262">
    <property type="entry name" value="metallo-hydrolase-like_MBL-fold"/>
    <property type="match status" value="1"/>
</dbReference>
<organism evidence="6 7">
    <name type="scientific">Neobacillus bataviensis</name>
    <dbReference type="NCBI Taxonomy" id="220685"/>
    <lineage>
        <taxon>Bacteria</taxon>
        <taxon>Bacillati</taxon>
        <taxon>Bacillota</taxon>
        <taxon>Bacilli</taxon>
        <taxon>Bacillales</taxon>
        <taxon>Bacillaceae</taxon>
        <taxon>Neobacillus</taxon>
    </lineage>
</organism>
<evidence type="ECO:0000256" key="2">
    <source>
        <dbReference type="ARBA" id="ARBA00022723"/>
    </source>
</evidence>
<gene>
    <name evidence="6" type="ORF">FB550_102455</name>
</gene>
<keyword evidence="4" id="KW-0862">Zinc</keyword>
<proteinExistence type="predicted"/>
<keyword evidence="7" id="KW-1185">Reference proteome</keyword>
<dbReference type="GO" id="GO:0016787">
    <property type="term" value="F:hydrolase activity"/>
    <property type="evidence" value="ECO:0007669"/>
    <property type="project" value="UniProtKB-KW"/>
</dbReference>
<name>A0A561DST5_9BACI</name>